<reference evidence="2 3" key="1">
    <citation type="journal article" date="2015" name="Genome Announc.">
        <title>Expanding the biotechnology potential of lactobacilli through comparative genomics of 213 strains and associated genera.</title>
        <authorList>
            <person name="Sun Z."/>
            <person name="Harris H.M."/>
            <person name="McCann A."/>
            <person name="Guo C."/>
            <person name="Argimon S."/>
            <person name="Zhang W."/>
            <person name="Yang X."/>
            <person name="Jeffery I.B."/>
            <person name="Cooney J.C."/>
            <person name="Kagawa T.F."/>
            <person name="Liu W."/>
            <person name="Song Y."/>
            <person name="Salvetti E."/>
            <person name="Wrobel A."/>
            <person name="Rasinkangas P."/>
            <person name="Parkhill J."/>
            <person name="Rea M.C."/>
            <person name="O'Sullivan O."/>
            <person name="Ritari J."/>
            <person name="Douillard F.P."/>
            <person name="Paul Ross R."/>
            <person name="Yang R."/>
            <person name="Briner A.E."/>
            <person name="Felis G.E."/>
            <person name="de Vos W.M."/>
            <person name="Barrangou R."/>
            <person name="Klaenhammer T.R."/>
            <person name="Caufield P.W."/>
            <person name="Cui Y."/>
            <person name="Zhang H."/>
            <person name="O'Toole P.W."/>
        </authorList>
    </citation>
    <scope>NUCLEOTIDE SEQUENCE [LARGE SCALE GENOMIC DNA]</scope>
    <source>
        <strain evidence="2 3">DSM 13238</strain>
    </source>
</reference>
<accession>A0A0R1PI55</accession>
<keyword evidence="3" id="KW-1185">Reference proteome</keyword>
<feature type="region of interest" description="Disordered" evidence="1">
    <location>
        <begin position="1"/>
        <end position="72"/>
    </location>
</feature>
<dbReference type="Proteomes" id="UP000051908">
    <property type="component" value="Unassembled WGS sequence"/>
</dbReference>
<dbReference type="EMBL" id="AZES01000107">
    <property type="protein sequence ID" value="KRL29810.1"/>
    <property type="molecule type" value="Genomic_DNA"/>
</dbReference>
<evidence type="ECO:0000256" key="1">
    <source>
        <dbReference type="SAM" id="MobiDB-lite"/>
    </source>
</evidence>
<proteinExistence type="predicted"/>
<feature type="compositionally biased region" description="Basic and acidic residues" evidence="1">
    <location>
        <begin position="1"/>
        <end position="11"/>
    </location>
</feature>
<feature type="compositionally biased region" description="Low complexity" evidence="1">
    <location>
        <begin position="19"/>
        <end position="44"/>
    </location>
</feature>
<evidence type="ECO:0000313" key="3">
    <source>
        <dbReference type="Proteomes" id="UP000051908"/>
    </source>
</evidence>
<name>A0A0R1PI55_9LACO</name>
<dbReference type="AlphaFoldDB" id="A0A0R1PI55"/>
<dbReference type="GeneID" id="96668488"/>
<comment type="caution">
    <text evidence="2">The sequence shown here is derived from an EMBL/GenBank/DDBJ whole genome shotgun (WGS) entry which is preliminary data.</text>
</comment>
<dbReference type="RefSeq" id="WP_025086205.1">
    <property type="nucleotide sequence ID" value="NZ_AZES01000107.1"/>
</dbReference>
<organism evidence="2 3">
    <name type="scientific">Companilactobacillus paralimentarius DSM 13238 = JCM 10415</name>
    <dbReference type="NCBI Taxonomy" id="1122151"/>
    <lineage>
        <taxon>Bacteria</taxon>
        <taxon>Bacillati</taxon>
        <taxon>Bacillota</taxon>
        <taxon>Bacilli</taxon>
        <taxon>Lactobacillales</taxon>
        <taxon>Lactobacillaceae</taxon>
        <taxon>Companilactobacillus</taxon>
    </lineage>
</organism>
<sequence>METVKKASKADKSKKKINKQNISTNTNQNNSNNTAQQTSNTNAKPKQPKVTNHATTQQKQVPVTNNNTNTHPQSATIIQNSDQAAALVAHSMGGAAKESMNVKQETDGYHVWFDTGSKNPIVTVVKSNGDFHDVNGNLIGTYAKMSAPDGIYYQ</sequence>
<dbReference type="PATRIC" id="fig|1122151.5.peg.515"/>
<protein>
    <submittedName>
        <fullName evidence="2">Uncharacterized protein</fullName>
    </submittedName>
</protein>
<feature type="compositionally biased region" description="Low complexity" evidence="1">
    <location>
        <begin position="55"/>
        <end position="72"/>
    </location>
</feature>
<evidence type="ECO:0000313" key="2">
    <source>
        <dbReference type="EMBL" id="KRL29810.1"/>
    </source>
</evidence>
<gene>
    <name evidence="2" type="ORF">FD33_GL000494</name>
</gene>